<evidence type="ECO:0000313" key="3">
    <source>
        <dbReference type="Proteomes" id="UP000029264"/>
    </source>
</evidence>
<keyword evidence="3" id="KW-1185">Reference proteome</keyword>
<name>A0A094JZ90_9GAMM</name>
<sequence length="102" mass="11410">MTLLAFILALFGFNLLCITTGRNATSILSTPLSQSLRRLLTTCAWLLLALSLWPMLLKTDIAIGLVNWAMLLTGSATVVIILLSYRPHYLAWLVRPLRPWLS</sequence>
<organism evidence="2 3">
    <name type="scientific">Shewanella mangrovi</name>
    <dbReference type="NCBI Taxonomy" id="1515746"/>
    <lineage>
        <taxon>Bacteria</taxon>
        <taxon>Pseudomonadati</taxon>
        <taxon>Pseudomonadota</taxon>
        <taxon>Gammaproteobacteria</taxon>
        <taxon>Alteromonadales</taxon>
        <taxon>Shewanellaceae</taxon>
        <taxon>Shewanella</taxon>
    </lineage>
</organism>
<gene>
    <name evidence="2" type="ORF">HR45_07785</name>
</gene>
<evidence type="ECO:0008006" key="4">
    <source>
        <dbReference type="Google" id="ProtNLM"/>
    </source>
</evidence>
<keyword evidence="1" id="KW-0812">Transmembrane</keyword>
<dbReference type="RefSeq" id="WP_037441557.1">
    <property type="nucleotide sequence ID" value="NZ_JPEO01000004.1"/>
</dbReference>
<keyword evidence="1" id="KW-1133">Transmembrane helix</keyword>
<proteinExistence type="predicted"/>
<dbReference type="InterPro" id="IPR021762">
    <property type="entry name" value="DUF3325"/>
</dbReference>
<comment type="caution">
    <text evidence="2">The sequence shown here is derived from an EMBL/GenBank/DDBJ whole genome shotgun (WGS) entry which is preliminary data.</text>
</comment>
<feature type="transmembrane region" description="Helical" evidence="1">
    <location>
        <begin position="39"/>
        <end position="57"/>
    </location>
</feature>
<dbReference type="Proteomes" id="UP000029264">
    <property type="component" value="Unassembled WGS sequence"/>
</dbReference>
<evidence type="ECO:0000313" key="2">
    <source>
        <dbReference type="EMBL" id="KFZ37751.1"/>
    </source>
</evidence>
<dbReference type="EMBL" id="JPEO01000004">
    <property type="protein sequence ID" value="KFZ37751.1"/>
    <property type="molecule type" value="Genomic_DNA"/>
</dbReference>
<feature type="transmembrane region" description="Helical" evidence="1">
    <location>
        <begin position="64"/>
        <end position="85"/>
    </location>
</feature>
<accession>A0A094JZ90</accession>
<protein>
    <recommendedName>
        <fullName evidence="4">DUF3325 domain-containing protein</fullName>
    </recommendedName>
</protein>
<dbReference type="Pfam" id="PF11804">
    <property type="entry name" value="DUF3325"/>
    <property type="match status" value="1"/>
</dbReference>
<dbReference type="AlphaFoldDB" id="A0A094JZ90"/>
<reference evidence="2 3" key="1">
    <citation type="submission" date="2014-06" db="EMBL/GenBank/DDBJ databases">
        <title>Shewanella sp. YQH10.</title>
        <authorList>
            <person name="Liu Y."/>
            <person name="Zeng R."/>
        </authorList>
    </citation>
    <scope>NUCLEOTIDE SEQUENCE [LARGE SCALE GENOMIC DNA]</scope>
    <source>
        <strain evidence="2 3">YQH10</strain>
    </source>
</reference>
<keyword evidence="1" id="KW-0472">Membrane</keyword>
<evidence type="ECO:0000256" key="1">
    <source>
        <dbReference type="SAM" id="Phobius"/>
    </source>
</evidence>